<organism evidence="3 4">
    <name type="scientific">Halobacillus litoralis</name>
    <dbReference type="NCBI Taxonomy" id="45668"/>
    <lineage>
        <taxon>Bacteria</taxon>
        <taxon>Bacillati</taxon>
        <taxon>Bacillota</taxon>
        <taxon>Bacilli</taxon>
        <taxon>Bacillales</taxon>
        <taxon>Bacillaceae</taxon>
        <taxon>Halobacillus</taxon>
    </lineage>
</organism>
<proteinExistence type="predicted"/>
<dbReference type="AlphaFoldDB" id="A0A410MF05"/>
<dbReference type="KEGG" id="hli:HLI_14550"/>
<feature type="compositionally biased region" description="Basic and acidic residues" evidence="1">
    <location>
        <begin position="12"/>
        <end position="51"/>
    </location>
</feature>
<protein>
    <submittedName>
        <fullName evidence="3">DNA-directed RNA polymerase subunit beta</fullName>
    </submittedName>
</protein>
<evidence type="ECO:0000256" key="2">
    <source>
        <dbReference type="SAM" id="Phobius"/>
    </source>
</evidence>
<keyword evidence="2" id="KW-0472">Membrane</keyword>
<sequence>MATNPNSKGKKLNKEQEREKKRKALDEATKQNTAKKESSKKQKSVKEEKASKKGRRRVLPIWLRIILVLLFSAVALVLGLMVGYGVIGEGNPTDALEMDTWKHIWNFVTKTE</sequence>
<keyword evidence="2" id="KW-1133">Transmembrane helix</keyword>
<keyword evidence="2" id="KW-0812">Transmembrane</keyword>
<dbReference type="GO" id="GO:0000428">
    <property type="term" value="C:DNA-directed RNA polymerase complex"/>
    <property type="evidence" value="ECO:0007669"/>
    <property type="project" value="UniProtKB-KW"/>
</dbReference>
<dbReference type="Proteomes" id="UP000287756">
    <property type="component" value="Chromosome"/>
</dbReference>
<feature type="region of interest" description="Disordered" evidence="1">
    <location>
        <begin position="1"/>
        <end position="54"/>
    </location>
</feature>
<evidence type="ECO:0000256" key="1">
    <source>
        <dbReference type="SAM" id="MobiDB-lite"/>
    </source>
</evidence>
<keyword evidence="3" id="KW-0240">DNA-directed RNA polymerase</keyword>
<dbReference type="EMBL" id="CP026118">
    <property type="protein sequence ID" value="QAS53322.1"/>
    <property type="molecule type" value="Genomic_DNA"/>
</dbReference>
<reference evidence="3 4" key="1">
    <citation type="submission" date="2018-01" db="EMBL/GenBank/DDBJ databases">
        <title>The whole genome sequencing and assembly of Halobacillus litoralis ERB031 strain.</title>
        <authorList>
            <person name="Lee S.-J."/>
            <person name="Park M.-K."/>
            <person name="Kim J.-Y."/>
            <person name="Lee Y.-J."/>
            <person name="Yi H."/>
            <person name="Bahn Y.-S."/>
            <person name="Kim J.F."/>
            <person name="Lee D.-W."/>
        </authorList>
    </citation>
    <scope>NUCLEOTIDE SEQUENCE [LARGE SCALE GENOMIC DNA]</scope>
    <source>
        <strain evidence="3 4">ERB 031</strain>
    </source>
</reference>
<keyword evidence="3" id="KW-0804">Transcription</keyword>
<gene>
    <name evidence="3" type="ORF">HLI_14550</name>
</gene>
<feature type="transmembrane region" description="Helical" evidence="2">
    <location>
        <begin position="61"/>
        <end position="87"/>
    </location>
</feature>
<evidence type="ECO:0000313" key="4">
    <source>
        <dbReference type="Proteomes" id="UP000287756"/>
    </source>
</evidence>
<dbReference type="OrthoDB" id="2300232at2"/>
<dbReference type="InterPro" id="IPR024596">
    <property type="entry name" value="RNApol_su_b/EpuA"/>
</dbReference>
<dbReference type="Pfam" id="PF11772">
    <property type="entry name" value="EpuA"/>
    <property type="match status" value="1"/>
</dbReference>
<name>A0A410MF05_9BACI</name>
<accession>A0A410MF05</accession>
<dbReference type="RefSeq" id="WP_128525600.1">
    <property type="nucleotide sequence ID" value="NZ_CP026118.1"/>
</dbReference>
<evidence type="ECO:0000313" key="3">
    <source>
        <dbReference type="EMBL" id="QAS53322.1"/>
    </source>
</evidence>